<accession>A0ABU8TKH5</accession>
<proteinExistence type="inferred from homology"/>
<evidence type="ECO:0000256" key="3">
    <source>
        <dbReference type="ARBA" id="ARBA00022723"/>
    </source>
</evidence>
<keyword evidence="5" id="KW-0862">Zinc</keyword>
<comment type="cofactor">
    <cofactor evidence="1">
        <name>Zn(2+)</name>
        <dbReference type="ChEBI" id="CHEBI:29105"/>
    </cofactor>
</comment>
<dbReference type="EMBL" id="JBAKIA010000006">
    <property type="protein sequence ID" value="MEJ8474667.1"/>
    <property type="molecule type" value="Genomic_DNA"/>
</dbReference>
<comment type="similarity">
    <text evidence="2">Belongs to the metallo-beta-lactamase superfamily.</text>
</comment>
<comment type="caution">
    <text evidence="7">The sequence shown here is derived from an EMBL/GenBank/DDBJ whole genome shotgun (WGS) entry which is preliminary data.</text>
</comment>
<dbReference type="PANTHER" id="PTHR42978">
    <property type="entry name" value="QUORUM-QUENCHING LACTONASE YTNP-RELATED-RELATED"/>
    <property type="match status" value="1"/>
</dbReference>
<evidence type="ECO:0000256" key="2">
    <source>
        <dbReference type="ARBA" id="ARBA00007749"/>
    </source>
</evidence>
<gene>
    <name evidence="7" type="ORF">V6575_11270</name>
</gene>
<dbReference type="Gene3D" id="3.60.15.10">
    <property type="entry name" value="Ribonuclease Z/Hydroxyacylglutathione hydrolase-like"/>
    <property type="match status" value="1"/>
</dbReference>
<name>A0ABU8TKH5_9HYPH</name>
<dbReference type="SMART" id="SM00849">
    <property type="entry name" value="Lactamase_B"/>
    <property type="match status" value="1"/>
</dbReference>
<evidence type="ECO:0000313" key="7">
    <source>
        <dbReference type="EMBL" id="MEJ8474667.1"/>
    </source>
</evidence>
<evidence type="ECO:0000256" key="4">
    <source>
        <dbReference type="ARBA" id="ARBA00022801"/>
    </source>
</evidence>
<keyword evidence="3" id="KW-0479">Metal-binding</keyword>
<dbReference type="InterPro" id="IPR036866">
    <property type="entry name" value="RibonucZ/Hydroxyglut_hydro"/>
</dbReference>
<dbReference type="RefSeq" id="WP_340274430.1">
    <property type="nucleotide sequence ID" value="NZ_JBAKIA010000006.1"/>
</dbReference>
<protein>
    <submittedName>
        <fullName evidence="7">MBL fold metallo-hydrolase</fullName>
    </submittedName>
</protein>
<dbReference type="InterPro" id="IPR051013">
    <property type="entry name" value="MBL_superfamily_lactonases"/>
</dbReference>
<dbReference type="Pfam" id="PF00753">
    <property type="entry name" value="Lactamase_B"/>
    <property type="match status" value="1"/>
</dbReference>
<sequence length="228" mass="24801">MATSYDVLVPGSSLAFEGGFFGISSIVLIEAAGKRALFDCGHGTTRRLLLEALARKDLKPSDIDLLIFSHAHFDHVLNMDVFPNAPILMSQDERDYIEAPFEDDPATPRYMPALLAQRDVQLVNGQAEILPGVTLFPTPGHAPGHVSLELTTNGSPVVLAADALKTAREALSGIPDMEIDPQKRGKASIQQVLRRGRTIVPGHFPTLYKDEAGAISWTDVQELPLLIR</sequence>
<evidence type="ECO:0000256" key="5">
    <source>
        <dbReference type="ARBA" id="ARBA00022833"/>
    </source>
</evidence>
<evidence type="ECO:0000313" key="8">
    <source>
        <dbReference type="Proteomes" id="UP001385499"/>
    </source>
</evidence>
<dbReference type="InterPro" id="IPR001279">
    <property type="entry name" value="Metallo-B-lactamas"/>
</dbReference>
<keyword evidence="8" id="KW-1185">Reference proteome</keyword>
<evidence type="ECO:0000259" key="6">
    <source>
        <dbReference type="SMART" id="SM00849"/>
    </source>
</evidence>
<dbReference type="PANTHER" id="PTHR42978:SF2">
    <property type="entry name" value="102 KBASES UNSTABLE REGION: FROM 1 TO 119443"/>
    <property type="match status" value="1"/>
</dbReference>
<feature type="domain" description="Metallo-beta-lactamase" evidence="6">
    <location>
        <begin position="23"/>
        <end position="203"/>
    </location>
</feature>
<evidence type="ECO:0000256" key="1">
    <source>
        <dbReference type="ARBA" id="ARBA00001947"/>
    </source>
</evidence>
<dbReference type="SUPFAM" id="SSF56281">
    <property type="entry name" value="Metallo-hydrolase/oxidoreductase"/>
    <property type="match status" value="1"/>
</dbReference>
<keyword evidence="4" id="KW-0378">Hydrolase</keyword>
<reference evidence="7 8" key="1">
    <citation type="submission" date="2024-02" db="EMBL/GenBank/DDBJ databases">
        <title>Roseibium algae sp. nov., isolated from marine alga (Grateloupia sp.), showing potential in myo-inositol conversion.</title>
        <authorList>
            <person name="Wang Y."/>
        </authorList>
    </citation>
    <scope>NUCLEOTIDE SEQUENCE [LARGE SCALE GENOMIC DNA]</scope>
    <source>
        <strain evidence="7 8">H3510</strain>
    </source>
</reference>
<organism evidence="7 8">
    <name type="scientific">Roseibium algae</name>
    <dbReference type="NCBI Taxonomy" id="3123038"/>
    <lineage>
        <taxon>Bacteria</taxon>
        <taxon>Pseudomonadati</taxon>
        <taxon>Pseudomonadota</taxon>
        <taxon>Alphaproteobacteria</taxon>
        <taxon>Hyphomicrobiales</taxon>
        <taxon>Stappiaceae</taxon>
        <taxon>Roseibium</taxon>
    </lineage>
</organism>
<dbReference type="Proteomes" id="UP001385499">
    <property type="component" value="Unassembled WGS sequence"/>
</dbReference>